<keyword evidence="4" id="KW-1003">Cell membrane</keyword>
<evidence type="ECO:0000256" key="1">
    <source>
        <dbReference type="ARBA" id="ARBA00002254"/>
    </source>
</evidence>
<name>A0A2G4R8G3_9PROT</name>
<sequence length="181" mass="19822">MVEMFFSEPLMSDTLSADQKKTPEGLLDPKPKKKKLLILLLGGVVIIGGGAGYAWEKNLLPIAALKHDATKDETGVKSLVNPPVVLGIPPATANLDNGNGKTVYVKMTATVEISGAKPGDNLSDKIPEIQDIFQTYLHETRPQDLHGNGFYRLREALLRRLRSDLAPLNVSNIYITEFLTQ</sequence>
<dbReference type="OrthoDB" id="7304620at2"/>
<accession>A0A2G4R8G3</accession>
<reference evidence="11 12" key="1">
    <citation type="submission" date="2017-10" db="EMBL/GenBank/DDBJ databases">
        <title>Genomic analysis of the genus Acetobacter.</title>
        <authorList>
            <person name="Kim K.H."/>
            <person name="Chun B.H."/>
            <person name="Son A.R."/>
            <person name="Jeon C.O."/>
        </authorList>
    </citation>
    <scope>NUCLEOTIDE SEQUENCE [LARGE SCALE GENOMIC DNA]</scope>
    <source>
        <strain evidence="11 12">LHT 2458</strain>
    </source>
</reference>
<dbReference type="Proteomes" id="UP000228751">
    <property type="component" value="Unassembled WGS sequence"/>
</dbReference>
<keyword evidence="8 10" id="KW-1133">Transmembrane helix</keyword>
<keyword evidence="9 10" id="KW-0472">Membrane</keyword>
<evidence type="ECO:0000256" key="3">
    <source>
        <dbReference type="ARBA" id="ARBA00008281"/>
    </source>
</evidence>
<evidence type="ECO:0000256" key="4">
    <source>
        <dbReference type="ARBA" id="ARBA00022475"/>
    </source>
</evidence>
<keyword evidence="11" id="KW-0969">Cilium</keyword>
<dbReference type="InterPro" id="IPR005503">
    <property type="entry name" value="FliL"/>
</dbReference>
<comment type="caution">
    <text evidence="11">The sequence shown here is derived from an EMBL/GenBank/DDBJ whole genome shotgun (WGS) entry which is preliminary data.</text>
</comment>
<dbReference type="AlphaFoldDB" id="A0A2G4R8G3"/>
<comment type="function">
    <text evidence="1 10">Controls the rotational direction of flagella during chemotaxis.</text>
</comment>
<dbReference type="GO" id="GO:0006935">
    <property type="term" value="P:chemotaxis"/>
    <property type="evidence" value="ECO:0007669"/>
    <property type="project" value="UniProtKB-KW"/>
</dbReference>
<keyword evidence="7 10" id="KW-0283">Flagellar rotation</keyword>
<evidence type="ECO:0000256" key="10">
    <source>
        <dbReference type="RuleBase" id="RU364125"/>
    </source>
</evidence>
<dbReference type="GO" id="GO:0009425">
    <property type="term" value="C:bacterial-type flagellum basal body"/>
    <property type="evidence" value="ECO:0007669"/>
    <property type="project" value="InterPro"/>
</dbReference>
<comment type="subcellular location">
    <subcellularLocation>
        <location evidence="10">Cell inner membrane</location>
    </subcellularLocation>
    <subcellularLocation>
        <location evidence="2">Cell membrane</location>
        <topology evidence="2">Single-pass membrane protein</topology>
    </subcellularLocation>
</comment>
<keyword evidence="12" id="KW-1185">Reference proteome</keyword>
<comment type="similarity">
    <text evidence="3 10">Belongs to the FliL family.</text>
</comment>
<keyword evidence="10" id="KW-0997">Cell inner membrane</keyword>
<gene>
    <name evidence="11" type="ORF">CSR02_14710</name>
</gene>
<dbReference type="PANTHER" id="PTHR35091">
    <property type="entry name" value="FLAGELLAR PROTEIN FLIL"/>
    <property type="match status" value="1"/>
</dbReference>
<keyword evidence="5 10" id="KW-0145">Chemotaxis</keyword>
<dbReference type="RefSeq" id="WP_099542183.1">
    <property type="nucleotide sequence ID" value="NZ_PEBQ01000184.1"/>
</dbReference>
<proteinExistence type="inferred from homology"/>
<dbReference type="GO" id="GO:0005886">
    <property type="term" value="C:plasma membrane"/>
    <property type="evidence" value="ECO:0007669"/>
    <property type="project" value="UniProtKB-SubCell"/>
</dbReference>
<dbReference type="PANTHER" id="PTHR35091:SF2">
    <property type="entry name" value="FLAGELLAR PROTEIN FLIL"/>
    <property type="match status" value="1"/>
</dbReference>
<evidence type="ECO:0000256" key="2">
    <source>
        <dbReference type="ARBA" id="ARBA00004162"/>
    </source>
</evidence>
<evidence type="ECO:0000313" key="12">
    <source>
        <dbReference type="Proteomes" id="UP000228751"/>
    </source>
</evidence>
<organism evidence="11 12">
    <name type="scientific">Acetobacter pomorum</name>
    <dbReference type="NCBI Taxonomy" id="65959"/>
    <lineage>
        <taxon>Bacteria</taxon>
        <taxon>Pseudomonadati</taxon>
        <taxon>Pseudomonadota</taxon>
        <taxon>Alphaproteobacteria</taxon>
        <taxon>Acetobacterales</taxon>
        <taxon>Acetobacteraceae</taxon>
        <taxon>Acetobacter</taxon>
    </lineage>
</organism>
<dbReference type="Pfam" id="PF03748">
    <property type="entry name" value="FliL"/>
    <property type="match status" value="1"/>
</dbReference>
<keyword evidence="6 10" id="KW-0812">Transmembrane</keyword>
<evidence type="ECO:0000256" key="5">
    <source>
        <dbReference type="ARBA" id="ARBA00022500"/>
    </source>
</evidence>
<evidence type="ECO:0000256" key="8">
    <source>
        <dbReference type="ARBA" id="ARBA00022989"/>
    </source>
</evidence>
<dbReference type="EMBL" id="PEBQ01000184">
    <property type="protein sequence ID" value="PHY92873.1"/>
    <property type="molecule type" value="Genomic_DNA"/>
</dbReference>
<dbReference type="GO" id="GO:0071978">
    <property type="term" value="P:bacterial-type flagellum-dependent swarming motility"/>
    <property type="evidence" value="ECO:0007669"/>
    <property type="project" value="TreeGrafter"/>
</dbReference>
<evidence type="ECO:0000256" key="7">
    <source>
        <dbReference type="ARBA" id="ARBA00022779"/>
    </source>
</evidence>
<keyword evidence="11" id="KW-0282">Flagellum</keyword>
<evidence type="ECO:0000256" key="9">
    <source>
        <dbReference type="ARBA" id="ARBA00023136"/>
    </source>
</evidence>
<protein>
    <recommendedName>
        <fullName evidence="10">Flagellar protein FliL</fullName>
    </recommendedName>
</protein>
<evidence type="ECO:0000256" key="6">
    <source>
        <dbReference type="ARBA" id="ARBA00022692"/>
    </source>
</evidence>
<feature type="transmembrane region" description="Helical" evidence="10">
    <location>
        <begin position="36"/>
        <end position="55"/>
    </location>
</feature>
<keyword evidence="11" id="KW-0966">Cell projection</keyword>
<evidence type="ECO:0000313" key="11">
    <source>
        <dbReference type="EMBL" id="PHY92873.1"/>
    </source>
</evidence>